<dbReference type="InterPro" id="IPR004374">
    <property type="entry name" value="PrfB"/>
</dbReference>
<dbReference type="GO" id="GO:0016149">
    <property type="term" value="F:translation release factor activity, codon specific"/>
    <property type="evidence" value="ECO:0007669"/>
    <property type="project" value="UniProtKB-UniRule"/>
</dbReference>
<protein>
    <recommendedName>
        <fullName evidence="4 5">Peptide chain release factor 2</fullName>
        <shortName evidence="4">RF-2</shortName>
    </recommendedName>
</protein>
<name>A0A1E3XCI8_9BACT</name>
<evidence type="ECO:0000256" key="3">
    <source>
        <dbReference type="ARBA" id="ARBA00022917"/>
    </source>
</evidence>
<dbReference type="Pfam" id="PF03462">
    <property type="entry name" value="PCRF"/>
    <property type="match status" value="1"/>
</dbReference>
<evidence type="ECO:0000259" key="6">
    <source>
        <dbReference type="PROSITE" id="PS00745"/>
    </source>
</evidence>
<dbReference type="PANTHER" id="PTHR43116:SF3">
    <property type="entry name" value="CLASS I PEPTIDE CHAIN RELEASE FACTOR"/>
    <property type="match status" value="1"/>
</dbReference>
<dbReference type="Gene3D" id="3.30.160.20">
    <property type="match status" value="1"/>
</dbReference>
<dbReference type="Gene3D" id="3.30.70.1660">
    <property type="match status" value="1"/>
</dbReference>
<dbReference type="AlphaFoldDB" id="A0A1E3XCI8"/>
<accession>A0A1E3XCI8</accession>
<dbReference type="InterPro" id="IPR005139">
    <property type="entry name" value="PCRF"/>
</dbReference>
<dbReference type="SUPFAM" id="SSF75620">
    <property type="entry name" value="Release factor"/>
    <property type="match status" value="1"/>
</dbReference>
<comment type="subcellular location">
    <subcellularLocation>
        <location evidence="4">Cytoplasm</location>
    </subcellularLocation>
</comment>
<dbReference type="EMBL" id="MAYW01000032">
    <property type="protein sequence ID" value="ODS33309.1"/>
    <property type="molecule type" value="Genomic_DNA"/>
</dbReference>
<dbReference type="Proteomes" id="UP000094056">
    <property type="component" value="Unassembled WGS sequence"/>
</dbReference>
<keyword evidence="2 4" id="KW-0488">Methylation</keyword>
<evidence type="ECO:0000256" key="2">
    <source>
        <dbReference type="ARBA" id="ARBA00022481"/>
    </source>
</evidence>
<dbReference type="SMART" id="SM00937">
    <property type="entry name" value="PCRF"/>
    <property type="match status" value="1"/>
</dbReference>
<feature type="modified residue" description="N5-methylglutamine" evidence="4">
    <location>
        <position position="187"/>
    </location>
</feature>
<keyword evidence="4" id="KW-0963">Cytoplasm</keyword>
<reference evidence="7 8" key="1">
    <citation type="submission" date="2016-07" db="EMBL/GenBank/DDBJ databases">
        <title>Draft genome of Scalindua rubra, obtained from a brine-seawater interface in the Red Sea, sheds light on salt adaptation in anammox bacteria.</title>
        <authorList>
            <person name="Speth D.R."/>
            <person name="Lagkouvardos I."/>
            <person name="Wang Y."/>
            <person name="Qian P.-Y."/>
            <person name="Dutilh B.E."/>
            <person name="Jetten M.S."/>
        </authorList>
    </citation>
    <scope>NUCLEOTIDE SEQUENCE [LARGE SCALE GENOMIC DNA]</scope>
    <source>
        <strain evidence="7">BSI-1</strain>
    </source>
</reference>
<evidence type="ECO:0000256" key="1">
    <source>
        <dbReference type="ARBA" id="ARBA00010835"/>
    </source>
</evidence>
<organism evidence="7 8">
    <name type="scientific">Candidatus Scalindua rubra</name>
    <dbReference type="NCBI Taxonomy" id="1872076"/>
    <lineage>
        <taxon>Bacteria</taxon>
        <taxon>Pseudomonadati</taxon>
        <taxon>Planctomycetota</taxon>
        <taxon>Candidatus Brocadiia</taxon>
        <taxon>Candidatus Brocadiales</taxon>
        <taxon>Candidatus Scalinduaceae</taxon>
        <taxon>Candidatus Scalindua</taxon>
    </lineage>
</organism>
<keyword evidence="3 4" id="KW-0648">Protein biosynthesis</keyword>
<evidence type="ECO:0000256" key="5">
    <source>
        <dbReference type="NCBIfam" id="TIGR00020"/>
    </source>
</evidence>
<evidence type="ECO:0000313" key="7">
    <source>
        <dbReference type="EMBL" id="ODS33309.1"/>
    </source>
</evidence>
<dbReference type="InterPro" id="IPR045853">
    <property type="entry name" value="Pep_chain_release_fac_I_sf"/>
</dbReference>
<feature type="domain" description="Prokaryotic-type class I peptide chain release factors" evidence="6">
    <location>
        <begin position="180"/>
        <end position="196"/>
    </location>
</feature>
<evidence type="ECO:0000256" key="4">
    <source>
        <dbReference type="HAMAP-Rule" id="MF_00094"/>
    </source>
</evidence>
<dbReference type="FunFam" id="3.30.160.20:FF:000010">
    <property type="entry name" value="Peptide chain release factor 2"/>
    <property type="match status" value="1"/>
</dbReference>
<dbReference type="PATRIC" id="fig|1872076.5.peg.1826"/>
<dbReference type="PANTHER" id="PTHR43116">
    <property type="entry name" value="PEPTIDE CHAIN RELEASE FACTOR 2"/>
    <property type="match status" value="1"/>
</dbReference>
<evidence type="ECO:0000313" key="8">
    <source>
        <dbReference type="Proteomes" id="UP000094056"/>
    </source>
</evidence>
<dbReference type="HAMAP" id="MF_00094">
    <property type="entry name" value="Rel_fac_2"/>
    <property type="match status" value="1"/>
</dbReference>
<comment type="caution">
    <text evidence="7">The sequence shown here is derived from an EMBL/GenBank/DDBJ whole genome shotgun (WGS) entry which is preliminary data.</text>
</comment>
<dbReference type="GO" id="GO:0005737">
    <property type="term" value="C:cytoplasm"/>
    <property type="evidence" value="ECO:0007669"/>
    <property type="project" value="UniProtKB-SubCell"/>
</dbReference>
<proteinExistence type="inferred from homology"/>
<dbReference type="Pfam" id="PF00472">
    <property type="entry name" value="RF-1"/>
    <property type="match status" value="1"/>
</dbReference>
<dbReference type="NCBIfam" id="TIGR00020">
    <property type="entry name" value="prfB"/>
    <property type="match status" value="1"/>
</dbReference>
<comment type="PTM">
    <text evidence="4">Methylated by PrmC. Methylation increases the termination efficiency of RF2.</text>
</comment>
<comment type="similarity">
    <text evidence="1 4">Belongs to the prokaryotic/mitochondrial release factor family.</text>
</comment>
<dbReference type="PROSITE" id="PS00745">
    <property type="entry name" value="RF_PROK_I"/>
    <property type="match status" value="1"/>
</dbReference>
<comment type="function">
    <text evidence="4">Peptide chain release factor 2 directs the termination of translation in response to the peptide chain termination codons UGA and UAA.</text>
</comment>
<sequence length="303" mass="34494">MPFHELQKSLNDIVDLSELADGDDENNKELETEITKDLQSFIQKLEKLEFRMMLSGKNDCRNAYLNIHAGAGGTESCDWASMLLRMYSMWGERNNYSIETIDLLPGDEAGIKRVTALIKGNFAYGYLKSEVGVHRLVRISPFDSNSRRHTSFAAVDVMPEIDVEIDIEINEKDLKIDTYRASGAGGQHVNKTSSAVRITHIPTGIVAQCQNDRSQHKNRSTALKMLKSKLYQLKEKELEKEFADAYDEKGEIAWGHQIRSYVLQPYSMIKDLRTGKETPKTQSFLDGEIDDFLTSYLKWKIGK</sequence>
<dbReference type="InterPro" id="IPR000352">
    <property type="entry name" value="Pep_chain_release_fac_I"/>
</dbReference>
<gene>
    <name evidence="7" type="primary">rf-2_1</name>
    <name evidence="4" type="synonym">prfB</name>
    <name evidence="7" type="ORF">SCARUB_01563</name>
</gene>